<reference evidence="2 3" key="1">
    <citation type="submission" date="2018-03" db="EMBL/GenBank/DDBJ databases">
        <title>Genomic Encyclopedia of Archaeal and Bacterial Type Strains, Phase II (KMG-II): from individual species to whole genera.</title>
        <authorList>
            <person name="Goeker M."/>
        </authorList>
    </citation>
    <scope>NUCLEOTIDE SEQUENCE [LARGE SCALE GENOMIC DNA]</scope>
    <source>
        <strain evidence="2 3">DSM 19711</strain>
    </source>
</reference>
<proteinExistence type="predicted"/>
<organism evidence="2 3">
    <name type="scientific">Kineococcus rhizosphaerae</name>
    <dbReference type="NCBI Taxonomy" id="559628"/>
    <lineage>
        <taxon>Bacteria</taxon>
        <taxon>Bacillati</taxon>
        <taxon>Actinomycetota</taxon>
        <taxon>Actinomycetes</taxon>
        <taxon>Kineosporiales</taxon>
        <taxon>Kineosporiaceae</taxon>
        <taxon>Kineococcus</taxon>
    </lineage>
</organism>
<evidence type="ECO:0000313" key="2">
    <source>
        <dbReference type="EMBL" id="PRY08412.1"/>
    </source>
</evidence>
<dbReference type="AlphaFoldDB" id="A0A2T0QTK3"/>
<accession>A0A2T0QTK3</accession>
<dbReference type="EMBL" id="PVZF01000024">
    <property type="protein sequence ID" value="PRY08412.1"/>
    <property type="molecule type" value="Genomic_DNA"/>
</dbReference>
<evidence type="ECO:0000256" key="1">
    <source>
        <dbReference type="SAM" id="MobiDB-lite"/>
    </source>
</evidence>
<feature type="region of interest" description="Disordered" evidence="1">
    <location>
        <begin position="98"/>
        <end position="138"/>
    </location>
</feature>
<protein>
    <submittedName>
        <fullName evidence="2">Uncharacterized protein</fullName>
    </submittedName>
</protein>
<evidence type="ECO:0000313" key="3">
    <source>
        <dbReference type="Proteomes" id="UP000238083"/>
    </source>
</evidence>
<name>A0A2T0QTK3_9ACTN</name>
<keyword evidence="3" id="KW-1185">Reference proteome</keyword>
<dbReference type="Proteomes" id="UP000238083">
    <property type="component" value="Unassembled WGS sequence"/>
</dbReference>
<comment type="caution">
    <text evidence="2">The sequence shown here is derived from an EMBL/GenBank/DDBJ whole genome shotgun (WGS) entry which is preliminary data.</text>
</comment>
<gene>
    <name evidence="2" type="ORF">CLV37_1247</name>
</gene>
<sequence length="138" mass="15139">MTEYGDQRTLCIATVKATGMPCMKKPQEGQPLCGDHVRTSSDTLCAAKKKDGHRCLSYAEWGSSVCRWHDPMWARCGAPVADGQRPCRSAAERKTGRCEKHTTRPQWTPEYAQQAAERTTQGLGGTAADAVAEARRRG</sequence>